<dbReference type="Gene3D" id="3.40.309.10">
    <property type="entry name" value="Aldehyde Dehydrogenase, Chain A, domain 2"/>
    <property type="match status" value="1"/>
</dbReference>
<keyword evidence="3" id="KW-0520">NAD</keyword>
<dbReference type="PROSITE" id="PS00687">
    <property type="entry name" value="ALDEHYDE_DEHYDR_GLU"/>
    <property type="match status" value="1"/>
</dbReference>
<evidence type="ECO:0000256" key="7">
    <source>
        <dbReference type="RuleBase" id="RU003345"/>
    </source>
</evidence>
<feature type="active site" evidence="5">
    <location>
        <position position="254"/>
    </location>
</feature>
<comment type="caution">
    <text evidence="9">The sequence shown here is derived from an EMBL/GenBank/DDBJ whole genome shotgun (WGS) entry which is preliminary data.</text>
</comment>
<dbReference type="Gene3D" id="3.40.605.10">
    <property type="entry name" value="Aldehyde Dehydrogenase, Chain A, domain 1"/>
    <property type="match status" value="1"/>
</dbReference>
<dbReference type="AlphaFoldDB" id="A0A068S4G9"/>
<reference evidence="9" key="1">
    <citation type="submission" date="2013-08" db="EMBL/GenBank/DDBJ databases">
        <title>Gene expansion shapes genome architecture in the human pathogen Lichtheimia corymbifera: an evolutionary genomics analysis in the ancient terrestrial Mucorales (Mucoromycotina).</title>
        <authorList>
            <person name="Schwartze V.U."/>
            <person name="Winter S."/>
            <person name="Shelest E."/>
            <person name="Marcet-Houben M."/>
            <person name="Horn F."/>
            <person name="Wehner S."/>
            <person name="Hoffmann K."/>
            <person name="Riege K."/>
            <person name="Sammeth M."/>
            <person name="Nowrousian M."/>
            <person name="Valiante V."/>
            <person name="Linde J."/>
            <person name="Jacobsen I.D."/>
            <person name="Marz M."/>
            <person name="Brakhage A.A."/>
            <person name="Gabaldon T."/>
            <person name="Bocker S."/>
            <person name="Voigt K."/>
        </authorList>
    </citation>
    <scope>NUCLEOTIDE SEQUENCE [LARGE SCALE GENOMIC DNA]</scope>
    <source>
        <strain evidence="9">FSU 9682</strain>
    </source>
</reference>
<evidence type="ECO:0000256" key="3">
    <source>
        <dbReference type="ARBA" id="ARBA00023027"/>
    </source>
</evidence>
<dbReference type="InterPro" id="IPR012394">
    <property type="entry name" value="Aldehyde_DH_NAD(P)"/>
</dbReference>
<dbReference type="OrthoDB" id="440325at2759"/>
<keyword evidence="2 4" id="KW-0560">Oxidoreductase</keyword>
<evidence type="ECO:0000256" key="6">
    <source>
        <dbReference type="PROSITE-ProRule" id="PRU10007"/>
    </source>
</evidence>
<evidence type="ECO:0000259" key="8">
    <source>
        <dbReference type="Pfam" id="PF00171"/>
    </source>
</evidence>
<proteinExistence type="inferred from homology"/>
<dbReference type="SUPFAM" id="SSF53720">
    <property type="entry name" value="ALDH-like"/>
    <property type="match status" value="1"/>
</dbReference>
<dbReference type="FunFam" id="3.40.309.10:FF:000003">
    <property type="entry name" value="Aldehyde dehydrogenase"/>
    <property type="match status" value="1"/>
</dbReference>
<evidence type="ECO:0000256" key="5">
    <source>
        <dbReference type="PIRSR" id="PIRSR036492-1"/>
    </source>
</evidence>
<gene>
    <name evidence="9" type="ORF">LCOR_08236.1</name>
</gene>
<name>A0A068S4G9_9FUNG</name>
<dbReference type="InterPro" id="IPR015590">
    <property type="entry name" value="Aldehyde_DH_dom"/>
</dbReference>
<feature type="domain" description="Aldehyde dehydrogenase" evidence="8">
    <location>
        <begin position="32"/>
        <end position="440"/>
    </location>
</feature>
<evidence type="ECO:0000256" key="2">
    <source>
        <dbReference type="ARBA" id="ARBA00023002"/>
    </source>
</evidence>
<protein>
    <recommendedName>
        <fullName evidence="4">Aldehyde dehydrogenase</fullName>
    </recommendedName>
</protein>
<evidence type="ECO:0000256" key="4">
    <source>
        <dbReference type="PIRNR" id="PIRNR036492"/>
    </source>
</evidence>
<evidence type="ECO:0000313" key="10">
    <source>
        <dbReference type="Proteomes" id="UP000027586"/>
    </source>
</evidence>
<dbReference type="InterPro" id="IPR016160">
    <property type="entry name" value="Ald_DH_CS_CYS"/>
</dbReference>
<dbReference type="InterPro" id="IPR016161">
    <property type="entry name" value="Ald_DH/histidinol_DH"/>
</dbReference>
<dbReference type="InterPro" id="IPR016162">
    <property type="entry name" value="Ald_DH_N"/>
</dbReference>
<dbReference type="PIRSF" id="PIRSF036492">
    <property type="entry name" value="ALDH"/>
    <property type="match status" value="1"/>
</dbReference>
<evidence type="ECO:0000313" key="9">
    <source>
        <dbReference type="EMBL" id="CDH57278.1"/>
    </source>
</evidence>
<feature type="active site" evidence="5 6">
    <location>
        <position position="220"/>
    </location>
</feature>
<comment type="similarity">
    <text evidence="1 4 7">Belongs to the aldehyde dehydrogenase family.</text>
</comment>
<dbReference type="InterPro" id="IPR029510">
    <property type="entry name" value="Ald_DH_CS_GLU"/>
</dbReference>
<dbReference type="EMBL" id="CBTN010000045">
    <property type="protein sequence ID" value="CDH57278.1"/>
    <property type="molecule type" value="Genomic_DNA"/>
</dbReference>
<dbReference type="VEuPathDB" id="FungiDB:LCOR_08236.1"/>
<dbReference type="PANTHER" id="PTHR43570:SF16">
    <property type="entry name" value="ALDEHYDE DEHYDROGENASE TYPE III, ISOFORM Q"/>
    <property type="match status" value="1"/>
</dbReference>
<dbReference type="PROSITE" id="PS00070">
    <property type="entry name" value="ALDEHYDE_DEHYDR_CYS"/>
    <property type="match status" value="1"/>
</dbReference>
<dbReference type="GO" id="GO:0005737">
    <property type="term" value="C:cytoplasm"/>
    <property type="evidence" value="ECO:0007669"/>
    <property type="project" value="TreeGrafter"/>
</dbReference>
<evidence type="ECO:0000256" key="1">
    <source>
        <dbReference type="ARBA" id="ARBA00009986"/>
    </source>
</evidence>
<dbReference type="Proteomes" id="UP000027586">
    <property type="component" value="Unassembled WGS sequence"/>
</dbReference>
<dbReference type="FunFam" id="3.40.605.10:FF:000004">
    <property type="entry name" value="Aldehyde dehydrogenase"/>
    <property type="match status" value="1"/>
</dbReference>
<sequence>MAVDLKYTSCDSIPGLVQELRQSFSMGLTKDVSFRKQQLRNLQRFCEEHTEAIQKALYADLRKHTIETGVGEISLVVEECRYMIKNLDRLVKPTSTKKRFLMNAMDKTYIRKEPKGVVAVLGAWNYPVNLLLMPVVGAIAAGCCVVIKPSEVAANTAELMGRLLPQYLDKRTYTVVNGAIPETTTLLEQKLDHIFYTGNGAVGKIVMTAAAKHLTPVTLELGGKSPAIVAPDADFNITAHRLLWGKFYNCGQTCVAPDYVMVDKDQMERLIVAFRRTIREYYTDNPQKSNSYGRIINTRQFDRLKRLLDACDPSSIVVGGDTDRDDLYISPTIVSNVQPNDGNLMADEIFGPILPIVPVKDMKEAIQVVNSRDHPLALYVFTSSARTYNEILDQTNSGGALVNDTLMHLQELSLPFGGVGPSGMGSYHGDKSFDTFTHERSTMIKSTHFESLIAAKYPPYTVDKETVMNLLVYGLPSSIAGKVQTVVRACSATFRILFGKQQPTA</sequence>
<accession>A0A068S4G9</accession>
<dbReference type="GO" id="GO:0006081">
    <property type="term" value="P:aldehyde metabolic process"/>
    <property type="evidence" value="ECO:0007669"/>
    <property type="project" value="InterPro"/>
</dbReference>
<organism evidence="9 10">
    <name type="scientific">Lichtheimia corymbifera JMRC:FSU:9682</name>
    <dbReference type="NCBI Taxonomy" id="1263082"/>
    <lineage>
        <taxon>Eukaryota</taxon>
        <taxon>Fungi</taxon>
        <taxon>Fungi incertae sedis</taxon>
        <taxon>Mucoromycota</taxon>
        <taxon>Mucoromycotina</taxon>
        <taxon>Mucoromycetes</taxon>
        <taxon>Mucorales</taxon>
        <taxon>Lichtheimiaceae</taxon>
        <taxon>Lichtheimia</taxon>
    </lineage>
</organism>
<dbReference type="STRING" id="1263082.A0A068S4G9"/>
<dbReference type="Pfam" id="PF00171">
    <property type="entry name" value="Aldedh"/>
    <property type="match status" value="1"/>
</dbReference>
<dbReference type="InterPro" id="IPR016163">
    <property type="entry name" value="Ald_DH_C"/>
</dbReference>
<dbReference type="GO" id="GO:0004029">
    <property type="term" value="F:aldehyde dehydrogenase (NAD+) activity"/>
    <property type="evidence" value="ECO:0007669"/>
    <property type="project" value="TreeGrafter"/>
</dbReference>
<dbReference type="PANTHER" id="PTHR43570">
    <property type="entry name" value="ALDEHYDE DEHYDROGENASE"/>
    <property type="match status" value="1"/>
</dbReference>
<keyword evidence="10" id="KW-1185">Reference proteome</keyword>